<proteinExistence type="predicted"/>
<dbReference type="OrthoDB" id="5115613at2"/>
<dbReference type="EMBL" id="PGTZ01000006">
    <property type="protein sequence ID" value="PJI94491.1"/>
    <property type="molecule type" value="Genomic_DNA"/>
</dbReference>
<dbReference type="InterPro" id="IPR012349">
    <property type="entry name" value="Split_barrel_FMN-bd"/>
</dbReference>
<comment type="caution">
    <text evidence="1">The sequence shown here is derived from an EMBL/GenBank/DDBJ whole genome shotgun (WGS) entry which is preliminary data.</text>
</comment>
<dbReference type="Gene3D" id="2.30.110.10">
    <property type="entry name" value="Electron Transport, Fmn-binding Protein, Chain A"/>
    <property type="match status" value="1"/>
</dbReference>
<dbReference type="AlphaFoldDB" id="A0A2M8WU75"/>
<dbReference type="SUPFAM" id="SSF50475">
    <property type="entry name" value="FMN-binding split barrel"/>
    <property type="match status" value="1"/>
</dbReference>
<evidence type="ECO:0000313" key="2">
    <source>
        <dbReference type="Proteomes" id="UP000231586"/>
    </source>
</evidence>
<protein>
    <recommendedName>
        <fullName evidence="3">Pyridoxamine 5'-phosphate oxidase</fullName>
    </recommendedName>
</protein>
<keyword evidence="2" id="KW-1185">Reference proteome</keyword>
<evidence type="ECO:0008006" key="3">
    <source>
        <dbReference type="Google" id="ProtNLM"/>
    </source>
</evidence>
<organism evidence="1 2">
    <name type="scientific">Luteimicrobium subarcticum</name>
    <dbReference type="NCBI Taxonomy" id="620910"/>
    <lineage>
        <taxon>Bacteria</taxon>
        <taxon>Bacillati</taxon>
        <taxon>Actinomycetota</taxon>
        <taxon>Actinomycetes</taxon>
        <taxon>Micrococcales</taxon>
        <taxon>Luteimicrobium</taxon>
    </lineage>
</organism>
<dbReference type="Proteomes" id="UP000231586">
    <property type="component" value="Unassembled WGS sequence"/>
</dbReference>
<reference evidence="1 2" key="1">
    <citation type="submission" date="2017-11" db="EMBL/GenBank/DDBJ databases">
        <title>Genomic Encyclopedia of Archaeal and Bacterial Type Strains, Phase II (KMG-II): From Individual Species to Whole Genera.</title>
        <authorList>
            <person name="Goeker M."/>
        </authorList>
    </citation>
    <scope>NUCLEOTIDE SEQUENCE [LARGE SCALE GENOMIC DNA]</scope>
    <source>
        <strain evidence="1 2">DSM 22413</strain>
    </source>
</reference>
<sequence>MTLHRVPAVPPSAARWELFARQAPDLAGRVRARFESAPDHVLASRAFDGSPRVSGAQVRWVGARLAVVGTAGRPVADDLRRDPRFALHSNPGDGSRRAGDAMVHGRATPLSLTGVQEAFGGVSPTLERWLAGPVPDGYWLDVTSVELVTAVEGGSRYETWTPTAGLTTRSEP</sequence>
<gene>
    <name evidence="1" type="ORF">CLV34_0330</name>
</gene>
<evidence type="ECO:0000313" key="1">
    <source>
        <dbReference type="EMBL" id="PJI94491.1"/>
    </source>
</evidence>
<name>A0A2M8WU75_9MICO</name>
<accession>A0A2M8WU75</accession>
<dbReference type="RefSeq" id="WP_157803655.1">
    <property type="nucleotide sequence ID" value="NZ_PGTZ01000006.1"/>
</dbReference>